<evidence type="ECO:0000256" key="3">
    <source>
        <dbReference type="ARBA" id="ARBA00006906"/>
    </source>
</evidence>
<evidence type="ECO:0000256" key="4">
    <source>
        <dbReference type="ARBA" id="ARBA00011233"/>
    </source>
</evidence>
<dbReference type="PATRIC" id="fig|442562.3.peg.593"/>
<dbReference type="STRING" id="442562.Rumeso_00594"/>
<dbReference type="InterPro" id="IPR013785">
    <property type="entry name" value="Aldolase_TIM"/>
</dbReference>
<proteinExistence type="inferred from homology"/>
<name>A0A017HTN5_9RHOB</name>
<dbReference type="PROSITE" id="PS00159">
    <property type="entry name" value="ALDOLASE_KDPG_KHG_1"/>
    <property type="match status" value="1"/>
</dbReference>
<protein>
    <recommendedName>
        <fullName evidence="5">2-dehydro-3-deoxy-phosphogluconate aldolase</fullName>
        <ecNumber evidence="5">4.1.2.14</ecNumber>
    </recommendedName>
</protein>
<sequence>MTPEHASELTAKVCALAPVIPVLVIDDASRAADLARALVAGGLPALEVTLRTPAALEAIAEMAQVQGGVVGAGTLLNEKDVEAAKAAGATFGVSPGFTRRLLDAAESNDLPMLPGTATPSEAMYLLQRGYSVAKFFPAEANGGVPVLKAWGAPLPQIRFCPTGGIGLSNAADYLALPNVACVGGSWVAPTAMVRSGDWDGITRLAAEAASLPCRA</sequence>
<dbReference type="GO" id="GO:0008675">
    <property type="term" value="F:2-dehydro-3-deoxy-phosphogluconate aldolase activity"/>
    <property type="evidence" value="ECO:0007669"/>
    <property type="project" value="UniProtKB-EC"/>
</dbReference>
<evidence type="ECO:0000256" key="7">
    <source>
        <dbReference type="ARBA" id="ARBA00023277"/>
    </source>
</evidence>
<accession>A0A017HTN5</accession>
<comment type="similarity">
    <text evidence="3">Belongs to the KHG/KDPG aldolase family.</text>
</comment>
<comment type="caution">
    <text evidence="8">The sequence shown here is derived from an EMBL/GenBank/DDBJ whole genome shotgun (WGS) entry which is preliminary data.</text>
</comment>
<dbReference type="RefSeq" id="WP_037281235.1">
    <property type="nucleotide sequence ID" value="NZ_KK088582.1"/>
</dbReference>
<dbReference type="SUPFAM" id="SSF51569">
    <property type="entry name" value="Aldolase"/>
    <property type="match status" value="1"/>
</dbReference>
<dbReference type="AlphaFoldDB" id="A0A017HTN5"/>
<reference evidence="8 9" key="1">
    <citation type="submission" date="2013-02" db="EMBL/GenBank/DDBJ databases">
        <authorList>
            <person name="Fiebig A."/>
            <person name="Goeker M."/>
            <person name="Klenk H.-P.P."/>
        </authorList>
    </citation>
    <scope>NUCLEOTIDE SEQUENCE [LARGE SCALE GENOMIC DNA]</scope>
    <source>
        <strain evidence="8 9">DSM 19309</strain>
    </source>
</reference>
<comment type="subunit">
    <text evidence="4">Homotrimer.</text>
</comment>
<evidence type="ECO:0000313" key="8">
    <source>
        <dbReference type="EMBL" id="EYD77867.1"/>
    </source>
</evidence>
<evidence type="ECO:0000256" key="6">
    <source>
        <dbReference type="ARBA" id="ARBA00023239"/>
    </source>
</evidence>
<dbReference type="Gene3D" id="3.20.20.70">
    <property type="entry name" value="Aldolase class I"/>
    <property type="match status" value="1"/>
</dbReference>
<keyword evidence="7" id="KW-0119">Carbohydrate metabolism</keyword>
<comment type="catalytic activity">
    <reaction evidence="1">
        <text>2-dehydro-3-deoxy-6-phospho-D-gluconate = D-glyceraldehyde 3-phosphate + pyruvate</text>
        <dbReference type="Rhea" id="RHEA:17089"/>
        <dbReference type="ChEBI" id="CHEBI:15361"/>
        <dbReference type="ChEBI" id="CHEBI:57569"/>
        <dbReference type="ChEBI" id="CHEBI:59776"/>
        <dbReference type="EC" id="4.1.2.14"/>
    </reaction>
</comment>
<evidence type="ECO:0000256" key="1">
    <source>
        <dbReference type="ARBA" id="ARBA00000654"/>
    </source>
</evidence>
<dbReference type="CDD" id="cd00452">
    <property type="entry name" value="KDPG_aldolase"/>
    <property type="match status" value="1"/>
</dbReference>
<organism evidence="8 9">
    <name type="scientific">Rubellimicrobium mesophilum DSM 19309</name>
    <dbReference type="NCBI Taxonomy" id="442562"/>
    <lineage>
        <taxon>Bacteria</taxon>
        <taxon>Pseudomonadati</taxon>
        <taxon>Pseudomonadota</taxon>
        <taxon>Alphaproteobacteria</taxon>
        <taxon>Rhodobacterales</taxon>
        <taxon>Roseobacteraceae</taxon>
        <taxon>Rubellimicrobium</taxon>
    </lineage>
</organism>
<keyword evidence="6 8" id="KW-0456">Lyase</keyword>
<dbReference type="NCBIfam" id="NF004325">
    <property type="entry name" value="PRK05718.1"/>
    <property type="match status" value="1"/>
</dbReference>
<evidence type="ECO:0000313" key="9">
    <source>
        <dbReference type="Proteomes" id="UP000019666"/>
    </source>
</evidence>
<dbReference type="NCBIfam" id="TIGR01182">
    <property type="entry name" value="eda"/>
    <property type="match status" value="1"/>
</dbReference>
<dbReference type="EC" id="4.1.2.14" evidence="5"/>
<dbReference type="InterPro" id="IPR000887">
    <property type="entry name" value="Aldlse_KDPG_KHG"/>
</dbReference>
<dbReference type="PANTHER" id="PTHR30246:SF1">
    <property type="entry name" value="2-DEHYDRO-3-DEOXY-6-PHOSPHOGALACTONATE ALDOLASE-RELATED"/>
    <property type="match status" value="1"/>
</dbReference>
<keyword evidence="9" id="KW-1185">Reference proteome</keyword>
<dbReference type="Proteomes" id="UP000019666">
    <property type="component" value="Unassembled WGS sequence"/>
</dbReference>
<dbReference type="PANTHER" id="PTHR30246">
    <property type="entry name" value="2-KETO-3-DEOXY-6-PHOSPHOGLUCONATE ALDOLASE"/>
    <property type="match status" value="1"/>
</dbReference>
<comment type="pathway">
    <text evidence="2">Carbohydrate acid metabolism; 2-dehydro-3-deoxy-D-gluconate degradation; D-glyceraldehyde 3-phosphate and pyruvate from 2-dehydro-3-deoxy-D-gluconate: step 2/2.</text>
</comment>
<dbReference type="InterPro" id="IPR031337">
    <property type="entry name" value="KDPG/KHG_AS_1"/>
</dbReference>
<dbReference type="Pfam" id="PF01081">
    <property type="entry name" value="Aldolase"/>
    <property type="match status" value="1"/>
</dbReference>
<dbReference type="HOGENOM" id="CLU_077795_1_1_5"/>
<dbReference type="EMBL" id="AOSK01000021">
    <property type="protein sequence ID" value="EYD77867.1"/>
    <property type="molecule type" value="Genomic_DNA"/>
</dbReference>
<gene>
    <name evidence="8" type="ORF">Rumeso_00594</name>
</gene>
<dbReference type="OrthoDB" id="9805177at2"/>
<evidence type="ECO:0000256" key="2">
    <source>
        <dbReference type="ARBA" id="ARBA00004736"/>
    </source>
</evidence>
<evidence type="ECO:0000256" key="5">
    <source>
        <dbReference type="ARBA" id="ARBA00013063"/>
    </source>
</evidence>